<dbReference type="EMBL" id="JACEIK010009216">
    <property type="protein sequence ID" value="MCE3052108.1"/>
    <property type="molecule type" value="Genomic_DNA"/>
</dbReference>
<evidence type="ECO:0000256" key="3">
    <source>
        <dbReference type="PROSITE-ProRule" id="PRU00708"/>
    </source>
</evidence>
<keyword evidence="2" id="KW-0677">Repeat</keyword>
<dbReference type="Gene3D" id="1.25.40.10">
    <property type="entry name" value="Tetratricopeptide repeat domain"/>
    <property type="match status" value="2"/>
</dbReference>
<feature type="repeat" description="PPR" evidence="3">
    <location>
        <begin position="174"/>
        <end position="208"/>
    </location>
</feature>
<comment type="similarity">
    <text evidence="1">Belongs to the PPR family. P subfamily.</text>
</comment>
<dbReference type="PANTHER" id="PTHR46598">
    <property type="entry name" value="BNAC05G43320D PROTEIN"/>
    <property type="match status" value="1"/>
</dbReference>
<dbReference type="Pfam" id="PF01535">
    <property type="entry name" value="PPR"/>
    <property type="match status" value="1"/>
</dbReference>
<dbReference type="InterPro" id="IPR011990">
    <property type="entry name" value="TPR-like_helical_dom_sf"/>
</dbReference>
<comment type="caution">
    <text evidence="4">The sequence shown here is derived from an EMBL/GenBank/DDBJ whole genome shotgun (WGS) entry which is preliminary data.</text>
</comment>
<dbReference type="NCBIfam" id="TIGR00756">
    <property type="entry name" value="PPR"/>
    <property type="match status" value="1"/>
</dbReference>
<proteinExistence type="inferred from homology"/>
<evidence type="ECO:0000256" key="1">
    <source>
        <dbReference type="ARBA" id="ARBA00007626"/>
    </source>
</evidence>
<protein>
    <recommendedName>
        <fullName evidence="6">Pentatricopeptide repeat-containing protein</fullName>
    </recommendedName>
</protein>
<gene>
    <name evidence="4" type="ORF">HAX54_051607</name>
</gene>
<keyword evidence="5" id="KW-1185">Reference proteome</keyword>
<evidence type="ECO:0000313" key="4">
    <source>
        <dbReference type="EMBL" id="MCE3052108.1"/>
    </source>
</evidence>
<evidence type="ECO:0000313" key="5">
    <source>
        <dbReference type="Proteomes" id="UP000823775"/>
    </source>
</evidence>
<dbReference type="Proteomes" id="UP000823775">
    <property type="component" value="Unassembled WGS sequence"/>
</dbReference>
<dbReference type="PROSITE" id="PS51375">
    <property type="entry name" value="PPR"/>
    <property type="match status" value="1"/>
</dbReference>
<organism evidence="4 5">
    <name type="scientific">Datura stramonium</name>
    <name type="common">Jimsonweed</name>
    <name type="synonym">Common thornapple</name>
    <dbReference type="NCBI Taxonomy" id="4076"/>
    <lineage>
        <taxon>Eukaryota</taxon>
        <taxon>Viridiplantae</taxon>
        <taxon>Streptophyta</taxon>
        <taxon>Embryophyta</taxon>
        <taxon>Tracheophyta</taxon>
        <taxon>Spermatophyta</taxon>
        <taxon>Magnoliopsida</taxon>
        <taxon>eudicotyledons</taxon>
        <taxon>Gunneridae</taxon>
        <taxon>Pentapetalae</taxon>
        <taxon>asterids</taxon>
        <taxon>lamiids</taxon>
        <taxon>Solanales</taxon>
        <taxon>Solanaceae</taxon>
        <taxon>Solanoideae</taxon>
        <taxon>Datureae</taxon>
        <taxon>Datura</taxon>
    </lineage>
</organism>
<sequence length="362" mass="40441">MGEFDCVPDVLTYNVMIKLCARADEDLLVFVLERILEKGIPLCMSTFQSLVAAYVGFGDLVTAEKVVQAMREGRRDLCKILREANVVELCLNETAVFAKLLQLCRVTDMVRMLEAMRHLGDSESHPDHVTYTTVISAFVKQGLMDRDTGGAGRDGQDWAEELIKEMIDTGIEPDVVSYNTIIDGCILVDDSAGALSYFNEMRARGIAPTKVSYTTLMKAFASSGQAKLANKVFVRCLKTLDLANGIALARKPGEALLLWNEIKQRCGMGNGGICTPSSGSFGIVACMEQHGIPPNKTKFTRIYVEMHSRMFTSKHASRARQDRRKERKRAAEAFKFWLGLPNSYYGSEWRLDSVIEDEYRSE</sequence>
<evidence type="ECO:0008006" key="6">
    <source>
        <dbReference type="Google" id="ProtNLM"/>
    </source>
</evidence>
<dbReference type="PANTHER" id="PTHR46598:SF5">
    <property type="entry name" value="PENTACOTRIPEPTIDE-REPEAT REGION OF PRORP DOMAIN-CONTAINING PROTEIN"/>
    <property type="match status" value="1"/>
</dbReference>
<dbReference type="InterPro" id="IPR002885">
    <property type="entry name" value="PPR_rpt"/>
</dbReference>
<name>A0ABS8WMM4_DATST</name>
<evidence type="ECO:0000256" key="2">
    <source>
        <dbReference type="ARBA" id="ARBA00022737"/>
    </source>
</evidence>
<reference evidence="4 5" key="1">
    <citation type="journal article" date="2021" name="BMC Genomics">
        <title>Datura genome reveals duplications of psychoactive alkaloid biosynthetic genes and high mutation rate following tissue culture.</title>
        <authorList>
            <person name="Rajewski A."/>
            <person name="Carter-House D."/>
            <person name="Stajich J."/>
            <person name="Litt A."/>
        </authorList>
    </citation>
    <scope>NUCLEOTIDE SEQUENCE [LARGE SCALE GENOMIC DNA]</scope>
    <source>
        <strain evidence="4">AR-01</strain>
    </source>
</reference>
<accession>A0ABS8WMM4</accession>
<dbReference type="Pfam" id="PF13041">
    <property type="entry name" value="PPR_2"/>
    <property type="match status" value="1"/>
</dbReference>